<organism evidence="2 3">
    <name type="scientific">Hypocrea jecorina (strain ATCC 56765 / BCRC 32924 / NRRL 11460 / Rut C-30)</name>
    <name type="common">Trichoderma reesei</name>
    <dbReference type="NCBI Taxonomy" id="1344414"/>
    <lineage>
        <taxon>Eukaryota</taxon>
        <taxon>Fungi</taxon>
        <taxon>Dikarya</taxon>
        <taxon>Ascomycota</taxon>
        <taxon>Pezizomycotina</taxon>
        <taxon>Sordariomycetes</taxon>
        <taxon>Hypocreomycetidae</taxon>
        <taxon>Hypocreales</taxon>
        <taxon>Hypocreaceae</taxon>
        <taxon>Trichoderma</taxon>
    </lineage>
</organism>
<dbReference type="Proteomes" id="UP000024376">
    <property type="component" value="Unassembled WGS sequence"/>
</dbReference>
<evidence type="ECO:0000313" key="2">
    <source>
        <dbReference type="EMBL" id="ETR99382.1"/>
    </source>
</evidence>
<sequence length="76" mass="8150">MGKPCRRPGFFPQGRLYQPAVYYTIEADMEQPGDVSNTGTAANPSVRSGRKRDESSASLRTGHPSPGCLENGALPL</sequence>
<reference evidence="3" key="1">
    <citation type="journal article" date="2013" name="Ind. Biotechnol.">
        <title>Comparative genomics analysis of Trichoderma reesei strains.</title>
        <authorList>
            <person name="Koike H."/>
            <person name="Aerts A."/>
            <person name="LaButti K."/>
            <person name="Grigoriev I.V."/>
            <person name="Baker S.E."/>
        </authorList>
    </citation>
    <scope>NUCLEOTIDE SEQUENCE [LARGE SCALE GENOMIC DNA]</scope>
    <source>
        <strain evidence="3">ATCC 56765 / BCRC 32924 / NRRL 11460 / Rut C-30</strain>
    </source>
</reference>
<evidence type="ECO:0000256" key="1">
    <source>
        <dbReference type="SAM" id="MobiDB-lite"/>
    </source>
</evidence>
<gene>
    <name evidence="2" type="ORF">M419DRAFT_124467</name>
</gene>
<dbReference type="EMBL" id="KI911157">
    <property type="protein sequence ID" value="ETR99382.1"/>
    <property type="molecule type" value="Genomic_DNA"/>
</dbReference>
<name>A0A024S2W7_HYPJR</name>
<proteinExistence type="predicted"/>
<dbReference type="AlphaFoldDB" id="A0A024S2W7"/>
<accession>A0A024S2W7</accession>
<evidence type="ECO:0000313" key="3">
    <source>
        <dbReference type="Proteomes" id="UP000024376"/>
    </source>
</evidence>
<dbReference type="HOGENOM" id="CLU_2656229_0_0_1"/>
<feature type="region of interest" description="Disordered" evidence="1">
    <location>
        <begin position="30"/>
        <end position="76"/>
    </location>
</feature>
<feature type="compositionally biased region" description="Polar residues" evidence="1">
    <location>
        <begin position="34"/>
        <end position="46"/>
    </location>
</feature>
<dbReference type="KEGG" id="trr:M419DRAFT_124467"/>
<protein>
    <submittedName>
        <fullName evidence="2">Uncharacterized protein</fullName>
    </submittedName>
</protein>